<organism evidence="2 3">
    <name type="scientific">Pseudocercospora musae</name>
    <dbReference type="NCBI Taxonomy" id="113226"/>
    <lineage>
        <taxon>Eukaryota</taxon>
        <taxon>Fungi</taxon>
        <taxon>Dikarya</taxon>
        <taxon>Ascomycota</taxon>
        <taxon>Pezizomycotina</taxon>
        <taxon>Dothideomycetes</taxon>
        <taxon>Dothideomycetidae</taxon>
        <taxon>Mycosphaerellales</taxon>
        <taxon>Mycosphaerellaceae</taxon>
        <taxon>Pseudocercospora</taxon>
    </lineage>
</organism>
<dbReference type="AlphaFoldDB" id="A0A139IKZ5"/>
<comment type="caution">
    <text evidence="2">The sequence shown here is derived from an EMBL/GenBank/DDBJ whole genome shotgun (WGS) entry which is preliminary data.</text>
</comment>
<evidence type="ECO:0000313" key="2">
    <source>
        <dbReference type="EMBL" id="KXT15389.1"/>
    </source>
</evidence>
<name>A0A139IKZ5_9PEZI</name>
<accession>A0A139IKZ5</accession>
<feature type="region of interest" description="Disordered" evidence="1">
    <location>
        <begin position="1"/>
        <end position="97"/>
    </location>
</feature>
<proteinExistence type="predicted"/>
<reference evidence="2 3" key="1">
    <citation type="submission" date="2015-07" db="EMBL/GenBank/DDBJ databases">
        <title>Comparative genomics of the Sigatoka disease complex on banana suggests a link between parallel evolutionary changes in Pseudocercospora fijiensis and Pseudocercospora eumusae and increased virulence on the banana host.</title>
        <authorList>
            <person name="Chang T.-C."/>
            <person name="Salvucci A."/>
            <person name="Crous P.W."/>
            <person name="Stergiopoulos I."/>
        </authorList>
    </citation>
    <scope>NUCLEOTIDE SEQUENCE [LARGE SCALE GENOMIC DNA]</scope>
    <source>
        <strain evidence="2 3">CBS 116634</strain>
    </source>
</reference>
<dbReference type="EMBL" id="LFZO01000059">
    <property type="protein sequence ID" value="KXT15389.1"/>
    <property type="molecule type" value="Genomic_DNA"/>
</dbReference>
<dbReference type="Proteomes" id="UP000073492">
    <property type="component" value="Unassembled WGS sequence"/>
</dbReference>
<gene>
    <name evidence="2" type="ORF">AC579_2222</name>
</gene>
<evidence type="ECO:0000313" key="3">
    <source>
        <dbReference type="Proteomes" id="UP000073492"/>
    </source>
</evidence>
<keyword evidence="3" id="KW-1185">Reference proteome</keyword>
<evidence type="ECO:0000256" key="1">
    <source>
        <dbReference type="SAM" id="MobiDB-lite"/>
    </source>
</evidence>
<feature type="compositionally biased region" description="Polar residues" evidence="1">
    <location>
        <begin position="30"/>
        <end position="39"/>
    </location>
</feature>
<feature type="compositionally biased region" description="Basic and acidic residues" evidence="1">
    <location>
        <begin position="87"/>
        <end position="97"/>
    </location>
</feature>
<sequence>MAHFQHESHSANLNMSPVSGPVLSEDHVETTVNDSAGSNDDNREHVKDGRDQANMTAEDEREAEVVNSPLRSKHTESNSFFVSQEFETDKMEKERAA</sequence>
<protein>
    <submittedName>
        <fullName evidence="2">Uncharacterized protein</fullName>
    </submittedName>
</protein>
<feature type="compositionally biased region" description="Basic and acidic residues" evidence="1">
    <location>
        <begin position="40"/>
        <end position="51"/>
    </location>
</feature>